<dbReference type="Gene3D" id="1.10.260.40">
    <property type="entry name" value="lambda repressor-like DNA-binding domains"/>
    <property type="match status" value="1"/>
</dbReference>
<dbReference type="RefSeq" id="WP_272209128.1">
    <property type="nucleotide sequence ID" value="NZ_JAQOMW010000021.1"/>
</dbReference>
<sequence length="112" mass="12725">MEDITKIFSSNLNALMKANGENLSQLSDRIGVAYSTVSDWQHGRKMPRSGSLQKLAEHYHVTISYLTSENNENKTNYAADTIAAHIDDDTPESERQQIINFIENLKKARKQQ</sequence>
<name>A0AAJ1HU70_LIMMU</name>
<gene>
    <name evidence="2" type="ORF">PO250_06930</name>
</gene>
<feature type="domain" description="HTH cro/C1-type" evidence="1">
    <location>
        <begin position="12"/>
        <end position="66"/>
    </location>
</feature>
<dbReference type="InterPro" id="IPR010982">
    <property type="entry name" value="Lambda_DNA-bd_dom_sf"/>
</dbReference>
<organism evidence="2 3">
    <name type="scientific">Limosilactobacillus mucosae</name>
    <name type="common">Lactobacillus mucosae</name>
    <dbReference type="NCBI Taxonomy" id="97478"/>
    <lineage>
        <taxon>Bacteria</taxon>
        <taxon>Bacillati</taxon>
        <taxon>Bacillota</taxon>
        <taxon>Bacilli</taxon>
        <taxon>Lactobacillales</taxon>
        <taxon>Lactobacillaceae</taxon>
        <taxon>Limosilactobacillus</taxon>
    </lineage>
</organism>
<evidence type="ECO:0000313" key="2">
    <source>
        <dbReference type="EMBL" id="MDC2830028.1"/>
    </source>
</evidence>
<reference evidence="2" key="1">
    <citation type="submission" date="2023-01" db="EMBL/GenBank/DDBJ databases">
        <title>Genome analysis of 13 Lactobacillus isolated from gut of wild boar.</title>
        <authorList>
            <person name="Papp P."/>
            <person name="Libisch B."/>
            <person name="Nagy T."/>
            <person name="Olasz F."/>
        </authorList>
    </citation>
    <scope>NUCLEOTIDE SEQUENCE</scope>
    <source>
        <strain evidence="2">F146</strain>
    </source>
</reference>
<dbReference type="CDD" id="cd00093">
    <property type="entry name" value="HTH_XRE"/>
    <property type="match status" value="1"/>
</dbReference>
<comment type="caution">
    <text evidence="2">The sequence shown here is derived from an EMBL/GenBank/DDBJ whole genome shotgun (WGS) entry which is preliminary data.</text>
</comment>
<dbReference type="EMBL" id="JAQONE010000023">
    <property type="protein sequence ID" value="MDC2830028.1"/>
    <property type="molecule type" value="Genomic_DNA"/>
</dbReference>
<dbReference type="Proteomes" id="UP001220670">
    <property type="component" value="Unassembled WGS sequence"/>
</dbReference>
<dbReference type="GO" id="GO:0003677">
    <property type="term" value="F:DNA binding"/>
    <property type="evidence" value="ECO:0007669"/>
    <property type="project" value="InterPro"/>
</dbReference>
<dbReference type="PROSITE" id="PS50943">
    <property type="entry name" value="HTH_CROC1"/>
    <property type="match status" value="1"/>
</dbReference>
<evidence type="ECO:0000313" key="3">
    <source>
        <dbReference type="Proteomes" id="UP001220670"/>
    </source>
</evidence>
<dbReference type="SMART" id="SM00530">
    <property type="entry name" value="HTH_XRE"/>
    <property type="match status" value="1"/>
</dbReference>
<dbReference type="Pfam" id="PF01381">
    <property type="entry name" value="HTH_3"/>
    <property type="match status" value="1"/>
</dbReference>
<protein>
    <submittedName>
        <fullName evidence="2">Helix-turn-helix transcriptional regulator</fullName>
    </submittedName>
</protein>
<proteinExistence type="predicted"/>
<evidence type="ECO:0000259" key="1">
    <source>
        <dbReference type="PROSITE" id="PS50943"/>
    </source>
</evidence>
<dbReference type="InterPro" id="IPR001387">
    <property type="entry name" value="Cro/C1-type_HTH"/>
</dbReference>
<dbReference type="SUPFAM" id="SSF47413">
    <property type="entry name" value="lambda repressor-like DNA-binding domains"/>
    <property type="match status" value="1"/>
</dbReference>
<accession>A0AAJ1HU70</accession>
<dbReference type="AlphaFoldDB" id="A0AAJ1HU70"/>